<name>B0WZ29_CULQU</name>
<keyword evidence="4" id="KW-1185">Reference proteome</keyword>
<feature type="region of interest" description="Disordered" evidence="1">
    <location>
        <begin position="32"/>
        <end position="54"/>
    </location>
</feature>
<evidence type="ECO:0000313" key="3">
    <source>
        <dbReference type="EnsemblMetazoa" id="CPIJ012375-PA"/>
    </source>
</evidence>
<gene>
    <name evidence="3" type="primary">6045360</name>
    <name evidence="2" type="ORF">CpipJ_CPIJ012375</name>
</gene>
<dbReference type="KEGG" id="cqu:CpipJ_CPIJ012375"/>
<protein>
    <submittedName>
        <fullName evidence="2 3">Histone H2A.4</fullName>
    </submittedName>
</protein>
<accession>B0WZ29</accession>
<dbReference type="VEuPathDB" id="VectorBase:CPIJ012375"/>
<dbReference type="EnsemblMetazoa" id="CPIJ012375-RA">
    <property type="protein sequence ID" value="CPIJ012375-PA"/>
    <property type="gene ID" value="CPIJ012375"/>
</dbReference>
<dbReference type="HOGENOM" id="CLU_3052392_0_0_1"/>
<dbReference type="AlphaFoldDB" id="B0WZ29"/>
<evidence type="ECO:0000256" key="1">
    <source>
        <dbReference type="SAM" id="MobiDB-lite"/>
    </source>
</evidence>
<proteinExistence type="predicted"/>
<evidence type="ECO:0000313" key="4">
    <source>
        <dbReference type="Proteomes" id="UP000002320"/>
    </source>
</evidence>
<dbReference type="Proteomes" id="UP000002320">
    <property type="component" value="Unassembled WGS sequence"/>
</dbReference>
<organism>
    <name type="scientific">Culex quinquefasciatus</name>
    <name type="common">Southern house mosquito</name>
    <name type="synonym">Culex pungens</name>
    <dbReference type="NCBI Taxonomy" id="7176"/>
    <lineage>
        <taxon>Eukaryota</taxon>
        <taxon>Metazoa</taxon>
        <taxon>Ecdysozoa</taxon>
        <taxon>Arthropoda</taxon>
        <taxon>Hexapoda</taxon>
        <taxon>Insecta</taxon>
        <taxon>Pterygota</taxon>
        <taxon>Neoptera</taxon>
        <taxon>Endopterygota</taxon>
        <taxon>Diptera</taxon>
        <taxon>Nematocera</taxon>
        <taxon>Culicoidea</taxon>
        <taxon>Culicidae</taxon>
        <taxon>Culicinae</taxon>
        <taxon>Culicini</taxon>
        <taxon>Culex</taxon>
        <taxon>Culex</taxon>
    </lineage>
</organism>
<reference evidence="2" key="1">
    <citation type="submission" date="2007-03" db="EMBL/GenBank/DDBJ databases">
        <title>Annotation of Culex pipiens quinquefasciatus.</title>
        <authorList>
            <consortium name="The Broad Institute Genome Sequencing Platform"/>
            <person name="Atkinson P.W."/>
            <person name="Hemingway J."/>
            <person name="Christensen B.M."/>
            <person name="Higgs S."/>
            <person name="Kodira C."/>
            <person name="Hannick L."/>
            <person name="Megy K."/>
            <person name="O'Leary S."/>
            <person name="Pearson M."/>
            <person name="Haas B.J."/>
            <person name="Mauceli E."/>
            <person name="Wortman J.R."/>
            <person name="Lee N.H."/>
            <person name="Guigo R."/>
            <person name="Stanke M."/>
            <person name="Alvarado L."/>
            <person name="Amedeo P."/>
            <person name="Antoine C.H."/>
            <person name="Arensburger P."/>
            <person name="Bidwell S.L."/>
            <person name="Crawford M."/>
            <person name="Camaro F."/>
            <person name="Devon K."/>
            <person name="Engels R."/>
            <person name="Hammond M."/>
            <person name="Howarth C."/>
            <person name="Koehrsen M."/>
            <person name="Lawson D."/>
            <person name="Montgomery P."/>
            <person name="Nene V."/>
            <person name="Nusbaum C."/>
            <person name="Puiu D."/>
            <person name="Romero-Severson J."/>
            <person name="Severson D.W."/>
            <person name="Shumway M."/>
            <person name="Sisk P."/>
            <person name="Stolte C."/>
            <person name="Zeng Q."/>
            <person name="Eisenstadt E."/>
            <person name="Fraser-Liggett C."/>
            <person name="Strausberg R."/>
            <person name="Galagan J."/>
            <person name="Birren B."/>
            <person name="Collins F.H."/>
        </authorList>
    </citation>
    <scope>NUCLEOTIDE SEQUENCE [LARGE SCALE GENOMIC DNA]</scope>
    <source>
        <strain evidence="2">JHB</strain>
    </source>
</reference>
<sequence>MSWRRQGSKGKGKAKSRFEPCWSAVPGRAYPPSSCARATTPSVSVPEPPCTWLP</sequence>
<reference evidence="3" key="2">
    <citation type="submission" date="2021-02" db="UniProtKB">
        <authorList>
            <consortium name="EnsemblMetazoa"/>
        </authorList>
    </citation>
    <scope>IDENTIFICATION</scope>
    <source>
        <strain evidence="3">JHB</strain>
    </source>
</reference>
<dbReference type="InParanoid" id="B0WZ29"/>
<dbReference type="EMBL" id="DS232204">
    <property type="protein sequence ID" value="EDS37343.1"/>
    <property type="molecule type" value="Genomic_DNA"/>
</dbReference>
<evidence type="ECO:0000313" key="2">
    <source>
        <dbReference type="EMBL" id="EDS37343.1"/>
    </source>
</evidence>